<dbReference type="KEGG" id="lpd:AYR62_04800"/>
<accession>A0A1B2J0D1</accession>
<organism evidence="1 2">
    <name type="scientific">Secundilactobacillus paracollinoides</name>
    <dbReference type="NCBI Taxonomy" id="240427"/>
    <lineage>
        <taxon>Bacteria</taxon>
        <taxon>Bacillati</taxon>
        <taxon>Bacillota</taxon>
        <taxon>Bacilli</taxon>
        <taxon>Lactobacillales</taxon>
        <taxon>Lactobacillaceae</taxon>
        <taxon>Secundilactobacillus</taxon>
    </lineage>
</organism>
<evidence type="ECO:0000313" key="2">
    <source>
        <dbReference type="Proteomes" id="UP000093267"/>
    </source>
</evidence>
<dbReference type="EMBL" id="CP014924">
    <property type="protein sequence ID" value="ANZ67753.1"/>
    <property type="molecule type" value="Genomic_DNA"/>
</dbReference>
<gene>
    <name evidence="1" type="ORF">AYR63_11830</name>
</gene>
<keyword evidence="2" id="KW-1185">Reference proteome</keyword>
<dbReference type="RefSeq" id="WP_065902996.1">
    <property type="nucleotide sequence ID" value="NZ_CP014912.1"/>
</dbReference>
<dbReference type="AlphaFoldDB" id="A0A1B2J0D1"/>
<dbReference type="Proteomes" id="UP000093267">
    <property type="component" value="Chromosome"/>
</dbReference>
<dbReference type="OrthoDB" id="2299964at2"/>
<reference evidence="1 2" key="1">
    <citation type="submission" date="2016-03" db="EMBL/GenBank/DDBJ databases">
        <title>Pediococcus and Lactobacillus from brewery environment - whole genome sequencing and assembly.</title>
        <authorList>
            <person name="Behr J."/>
            <person name="Geissler A.J."/>
            <person name="Vogel R.F."/>
        </authorList>
    </citation>
    <scope>NUCLEOTIDE SEQUENCE [LARGE SCALE GENOMIC DNA]</scope>
    <source>
        <strain evidence="1 2">TMW 1.1995</strain>
    </source>
</reference>
<protein>
    <submittedName>
        <fullName evidence="1">Uncharacterized protein</fullName>
    </submittedName>
</protein>
<name>A0A1B2J0D1_9LACO</name>
<sequence length="88" mass="10176">MNVIELKILTSHFDPALKIALDQDPIVPITRITLDHDGLQFISQAGHEPLDLATLKHQTRELKGQPTLFYQGQRLFGFRHSQKWLLFK</sequence>
<dbReference type="STRING" id="240427.AYR62_04800"/>
<proteinExistence type="predicted"/>
<evidence type="ECO:0000313" key="1">
    <source>
        <dbReference type="EMBL" id="ANZ67753.1"/>
    </source>
</evidence>